<dbReference type="PROSITE" id="PS51294">
    <property type="entry name" value="HTH_MYB"/>
    <property type="match status" value="1"/>
</dbReference>
<keyword evidence="8" id="KW-1185">Reference proteome</keyword>
<evidence type="ECO:0000256" key="2">
    <source>
        <dbReference type="ARBA" id="ARBA00023015"/>
    </source>
</evidence>
<dbReference type="GO" id="GO:0005634">
    <property type="term" value="C:nucleus"/>
    <property type="evidence" value="ECO:0007669"/>
    <property type="project" value="UniProtKB-SubCell"/>
</dbReference>
<keyword evidence="2" id="KW-0805">Transcription regulation</keyword>
<accession>A0ABD3IRV2</accession>
<dbReference type="Pfam" id="PF00249">
    <property type="entry name" value="Myb_DNA-binding"/>
    <property type="match status" value="1"/>
</dbReference>
<feature type="region of interest" description="Disordered" evidence="5">
    <location>
        <begin position="1"/>
        <end position="73"/>
    </location>
</feature>
<feature type="compositionally biased region" description="Acidic residues" evidence="5">
    <location>
        <begin position="24"/>
        <end position="34"/>
    </location>
</feature>
<organism evidence="7 8">
    <name type="scientific">Eucalyptus globulus</name>
    <name type="common">Tasmanian blue gum</name>
    <dbReference type="NCBI Taxonomy" id="34317"/>
    <lineage>
        <taxon>Eukaryota</taxon>
        <taxon>Viridiplantae</taxon>
        <taxon>Streptophyta</taxon>
        <taxon>Embryophyta</taxon>
        <taxon>Tracheophyta</taxon>
        <taxon>Spermatophyta</taxon>
        <taxon>Magnoliopsida</taxon>
        <taxon>eudicotyledons</taxon>
        <taxon>Gunneridae</taxon>
        <taxon>Pentapetalae</taxon>
        <taxon>rosids</taxon>
        <taxon>malvids</taxon>
        <taxon>Myrtales</taxon>
        <taxon>Myrtaceae</taxon>
        <taxon>Myrtoideae</taxon>
        <taxon>Eucalypteae</taxon>
        <taxon>Eucalyptus</taxon>
    </lineage>
</organism>
<evidence type="ECO:0000256" key="1">
    <source>
        <dbReference type="ARBA" id="ARBA00004123"/>
    </source>
</evidence>
<dbReference type="InterPro" id="IPR006447">
    <property type="entry name" value="Myb_dom_plants"/>
</dbReference>
<dbReference type="InterPro" id="IPR017930">
    <property type="entry name" value="Myb_dom"/>
</dbReference>
<dbReference type="NCBIfam" id="TIGR01557">
    <property type="entry name" value="myb_SHAQKYF"/>
    <property type="match status" value="1"/>
</dbReference>
<feature type="compositionally biased region" description="Low complexity" evidence="5">
    <location>
        <begin position="38"/>
        <end position="47"/>
    </location>
</feature>
<name>A0ABD3IRV2_EUCGL</name>
<keyword evidence="4" id="KW-0539">Nucleus</keyword>
<evidence type="ECO:0000259" key="6">
    <source>
        <dbReference type="PROSITE" id="PS51294"/>
    </source>
</evidence>
<dbReference type="EMBL" id="JBJKBG010000011">
    <property type="protein sequence ID" value="KAL3717016.1"/>
    <property type="molecule type" value="Genomic_DNA"/>
</dbReference>
<evidence type="ECO:0000313" key="8">
    <source>
        <dbReference type="Proteomes" id="UP001634007"/>
    </source>
</evidence>
<dbReference type="PANTHER" id="PTHR31314">
    <property type="entry name" value="MYB FAMILY TRANSCRIPTION FACTOR PHL7-LIKE"/>
    <property type="match status" value="1"/>
</dbReference>
<evidence type="ECO:0000256" key="5">
    <source>
        <dbReference type="SAM" id="MobiDB-lite"/>
    </source>
</evidence>
<proteinExistence type="predicted"/>
<reference evidence="7 8" key="1">
    <citation type="submission" date="2024-11" db="EMBL/GenBank/DDBJ databases">
        <title>Chromosome-level genome assembly of Eucalyptus globulus Labill. provides insights into its genome evolution.</title>
        <authorList>
            <person name="Li X."/>
        </authorList>
    </citation>
    <scope>NUCLEOTIDE SEQUENCE [LARGE SCALE GENOMIC DNA]</scope>
    <source>
        <strain evidence="7">CL2024</strain>
        <tissue evidence="7">Fresh tender leaves</tissue>
    </source>
</reference>
<dbReference type="Proteomes" id="UP001634007">
    <property type="component" value="Unassembled WGS sequence"/>
</dbReference>
<evidence type="ECO:0000256" key="3">
    <source>
        <dbReference type="ARBA" id="ARBA00023163"/>
    </source>
</evidence>
<gene>
    <name evidence="7" type="ORF">ACJRO7_008574</name>
</gene>
<dbReference type="EMBL" id="JBJKBG010000011">
    <property type="protein sequence ID" value="KAL3717015.1"/>
    <property type="molecule type" value="Genomic_DNA"/>
</dbReference>
<dbReference type="InterPro" id="IPR009057">
    <property type="entry name" value="Homeodomain-like_sf"/>
</dbReference>
<comment type="subcellular location">
    <subcellularLocation>
        <location evidence="1">Nucleus</location>
    </subcellularLocation>
</comment>
<dbReference type="GO" id="GO:0010468">
    <property type="term" value="P:regulation of gene expression"/>
    <property type="evidence" value="ECO:0007669"/>
    <property type="project" value="UniProtKB-ARBA"/>
</dbReference>
<dbReference type="Gene3D" id="1.10.10.60">
    <property type="entry name" value="Homeodomain-like"/>
    <property type="match status" value="1"/>
</dbReference>
<dbReference type="InterPro" id="IPR001005">
    <property type="entry name" value="SANT/Myb"/>
</dbReference>
<protein>
    <recommendedName>
        <fullName evidence="6">HTH myb-type domain-containing protein</fullName>
    </recommendedName>
</protein>
<dbReference type="SUPFAM" id="SSF46689">
    <property type="entry name" value="Homeodomain-like"/>
    <property type="match status" value="1"/>
</dbReference>
<keyword evidence="3" id="KW-0804">Transcription</keyword>
<feature type="compositionally biased region" description="Basic and acidic residues" evidence="5">
    <location>
        <begin position="1"/>
        <end position="12"/>
    </location>
</feature>
<dbReference type="AlphaFoldDB" id="A0ABD3IRV2"/>
<evidence type="ECO:0000313" key="7">
    <source>
        <dbReference type="EMBL" id="KAL3717016.1"/>
    </source>
</evidence>
<comment type="caution">
    <text evidence="7">The sequence shown here is derived from an EMBL/GenBank/DDBJ whole genome shotgun (WGS) entry which is preliminary data.</text>
</comment>
<feature type="domain" description="HTH myb-type" evidence="6">
    <location>
        <begin position="71"/>
        <end position="131"/>
    </location>
</feature>
<dbReference type="PANTHER" id="PTHR31314:SF168">
    <property type="entry name" value="MYB-LIKE HTH TRANSCRIPTIONAL REGULATOR FAMILY PROTEIN"/>
    <property type="match status" value="1"/>
</dbReference>
<dbReference type="InterPro" id="IPR046955">
    <property type="entry name" value="PHR1-like"/>
</dbReference>
<evidence type="ECO:0000256" key="4">
    <source>
        <dbReference type="ARBA" id="ARBA00023242"/>
    </source>
</evidence>
<feature type="compositionally biased region" description="Basic residues" evidence="5">
    <location>
        <begin position="56"/>
        <end position="65"/>
    </location>
</feature>
<dbReference type="FunFam" id="1.10.10.60:FF:000002">
    <property type="entry name" value="Myb family transcription factor"/>
    <property type="match status" value="1"/>
</dbReference>
<sequence>MKEIEGESRTECSEECQSSYQNKEEEEESDENEDESKAANGGSSSNSTVEEMSHDGRHHHQKKPSVRPYVRSKMPRLRWTPDLHLRFIHSIERLGGQDRATPKLVLQLMNIKGLSIAHVKSHLQMYRNKKIDDNGQVLADHRHLVECGENNNVYKLSQLPMLQGYSGQTSNFRYGDPCWRAGEYQMHNNPFSGWRSRDETRPGLYGRVAEKLFGNKNGIWSNFLLGASSFNRQPNWTYQQEVKHPYISSRNQGTWKNIESRMSQIEHQRTAQLRAEGGENGNFDKSIASELKRKVDGRDIDLNLSLQVNQDYDEGHGSSEEANDVDSSLSLSLFSAKASKHRKLNDESNEIKEHGIGRASTLDLTL</sequence>